<evidence type="ECO:0000313" key="1">
    <source>
        <dbReference type="EMBL" id="APH14597.1"/>
    </source>
</evidence>
<name>A0A1L3NEP7_CLOSG</name>
<dbReference type="EMBL" id="CP013243">
    <property type="protein sequence ID" value="APH14597.1"/>
    <property type="molecule type" value="Genomic_DNA"/>
</dbReference>
<protein>
    <submittedName>
        <fullName evidence="1">Uncharacterized protein</fullName>
    </submittedName>
</protein>
<evidence type="ECO:0000313" key="2">
    <source>
        <dbReference type="Proteomes" id="UP000182204"/>
    </source>
</evidence>
<dbReference type="Proteomes" id="UP000182204">
    <property type="component" value="Chromosome"/>
</dbReference>
<gene>
    <name evidence="1" type="ORF">NPD5_2139</name>
</gene>
<sequence length="101" mass="12137">MINQELKEKYFNLKGQFLELKDMFKKSEHDSMGLEINTGESFAVIRFDDFKMTLDKELPEIDLSLYFNSKEVGFLNIVNKYNFEFDFDEVLVDFREERKVN</sequence>
<proteinExistence type="predicted"/>
<dbReference type="AlphaFoldDB" id="A0A1L3NEP7"/>
<organism evidence="1 2">
    <name type="scientific">Clostridium sporogenes</name>
    <dbReference type="NCBI Taxonomy" id="1509"/>
    <lineage>
        <taxon>Bacteria</taxon>
        <taxon>Bacillati</taxon>
        <taxon>Bacillota</taxon>
        <taxon>Clostridia</taxon>
        <taxon>Eubacteriales</taxon>
        <taxon>Clostridiaceae</taxon>
        <taxon>Clostridium</taxon>
    </lineage>
</organism>
<dbReference type="RefSeq" id="WP_045517687.1">
    <property type="nucleotide sequence ID" value="NZ_CP013243.1"/>
</dbReference>
<reference evidence="1 2" key="1">
    <citation type="submission" date="2015-11" db="EMBL/GenBank/DDBJ databases">
        <authorList>
            <person name="Hill K.K."/>
            <person name="Shirey T.B."/>
            <person name="Raphael B."/>
            <person name="Daligault H.E."/>
            <person name="Davenport K.W."/>
            <person name="Bruce D.C."/>
            <person name="Foley B.T."/>
            <person name="Johnson S.L."/>
        </authorList>
    </citation>
    <scope>NUCLEOTIDE SEQUENCE [LARGE SCALE GENOMIC DNA]</scope>
    <source>
        <strain evidence="1 2">CDC_1632</strain>
    </source>
</reference>
<accession>A0A1L3NEP7</accession>